<reference evidence="18 19" key="1">
    <citation type="journal article" date="2018" name="Biotechnol. Biofuels">
        <title>Integrative visual omics of the white-rot fungus Polyporus brumalis exposes the biotechnological potential of its oxidative enzymes for delignifying raw plant biomass.</title>
        <authorList>
            <person name="Miyauchi S."/>
            <person name="Rancon A."/>
            <person name="Drula E."/>
            <person name="Hage H."/>
            <person name="Chaduli D."/>
            <person name="Favel A."/>
            <person name="Grisel S."/>
            <person name="Henrissat B."/>
            <person name="Herpoel-Gimbert I."/>
            <person name="Ruiz-Duenas F.J."/>
            <person name="Chevret D."/>
            <person name="Hainaut M."/>
            <person name="Lin J."/>
            <person name="Wang M."/>
            <person name="Pangilinan J."/>
            <person name="Lipzen A."/>
            <person name="Lesage-Meessen L."/>
            <person name="Navarro D."/>
            <person name="Riley R."/>
            <person name="Grigoriev I.V."/>
            <person name="Zhou S."/>
            <person name="Raouche S."/>
            <person name="Rosso M.N."/>
        </authorList>
    </citation>
    <scope>NUCLEOTIDE SEQUENCE [LARGE SCALE GENOMIC DNA]</scope>
    <source>
        <strain evidence="18 19">BRFM 1820</strain>
    </source>
</reference>
<keyword evidence="4" id="KW-0132">Cell division</keyword>
<dbReference type="GO" id="GO:1903461">
    <property type="term" value="P:Okazaki fragment processing involved in mitotic DNA replication"/>
    <property type="evidence" value="ECO:0007669"/>
    <property type="project" value="TreeGrafter"/>
</dbReference>
<dbReference type="SUPFAM" id="SSF117018">
    <property type="entry name" value="ATP-dependent DNA ligase DNA-binding domain"/>
    <property type="match status" value="1"/>
</dbReference>
<dbReference type="AlphaFoldDB" id="A0A371DTH6"/>
<accession>A0A371DTH6</accession>
<dbReference type="GO" id="GO:0005634">
    <property type="term" value="C:nucleus"/>
    <property type="evidence" value="ECO:0007669"/>
    <property type="project" value="UniProtKB-SubCell"/>
</dbReference>
<feature type="region of interest" description="Disordered" evidence="16">
    <location>
        <begin position="46"/>
        <end position="217"/>
    </location>
</feature>
<evidence type="ECO:0000256" key="2">
    <source>
        <dbReference type="ARBA" id="ARBA00007572"/>
    </source>
</evidence>
<keyword evidence="11" id="KW-0539">Nucleus</keyword>
<evidence type="ECO:0000256" key="15">
    <source>
        <dbReference type="RuleBase" id="RU004196"/>
    </source>
</evidence>
<dbReference type="FunFam" id="3.30.470.30:FF:000016">
    <property type="entry name" value="DNA ligase"/>
    <property type="match status" value="1"/>
</dbReference>
<dbReference type="Pfam" id="PF04675">
    <property type="entry name" value="DNA_ligase_A_N"/>
    <property type="match status" value="1"/>
</dbReference>
<dbReference type="PANTHER" id="PTHR45674">
    <property type="entry name" value="DNA LIGASE 1/3 FAMILY MEMBER"/>
    <property type="match status" value="1"/>
</dbReference>
<evidence type="ECO:0000256" key="4">
    <source>
        <dbReference type="ARBA" id="ARBA00022618"/>
    </source>
</evidence>
<dbReference type="Pfam" id="PF04679">
    <property type="entry name" value="DNA_ligase_A_C"/>
    <property type="match status" value="1"/>
</dbReference>
<proteinExistence type="inferred from homology"/>
<evidence type="ECO:0000313" key="19">
    <source>
        <dbReference type="Proteomes" id="UP000256964"/>
    </source>
</evidence>
<dbReference type="GO" id="GO:0005739">
    <property type="term" value="C:mitochondrion"/>
    <property type="evidence" value="ECO:0007669"/>
    <property type="project" value="TreeGrafter"/>
</dbReference>
<dbReference type="InterPro" id="IPR050191">
    <property type="entry name" value="ATP-dep_DNA_ligase"/>
</dbReference>
<dbReference type="GO" id="GO:0005524">
    <property type="term" value="F:ATP binding"/>
    <property type="evidence" value="ECO:0007669"/>
    <property type="project" value="UniProtKB-KW"/>
</dbReference>
<evidence type="ECO:0000256" key="14">
    <source>
        <dbReference type="RuleBase" id="RU000617"/>
    </source>
</evidence>
<evidence type="ECO:0000259" key="17">
    <source>
        <dbReference type="PROSITE" id="PS50160"/>
    </source>
</evidence>
<dbReference type="GO" id="GO:0071897">
    <property type="term" value="P:DNA biosynthetic process"/>
    <property type="evidence" value="ECO:0007669"/>
    <property type="project" value="InterPro"/>
</dbReference>
<dbReference type="FunFam" id="1.10.3260.10:FF:000001">
    <property type="entry name" value="DNA ligase"/>
    <property type="match status" value="1"/>
</dbReference>
<dbReference type="Gene3D" id="3.30.470.30">
    <property type="entry name" value="DNA ligase/mRNA capping enzyme"/>
    <property type="match status" value="1"/>
</dbReference>
<dbReference type="GO" id="GO:0003677">
    <property type="term" value="F:DNA binding"/>
    <property type="evidence" value="ECO:0007669"/>
    <property type="project" value="InterPro"/>
</dbReference>
<evidence type="ECO:0000256" key="3">
    <source>
        <dbReference type="ARBA" id="ARBA00022598"/>
    </source>
</evidence>
<dbReference type="GO" id="GO:0006310">
    <property type="term" value="P:DNA recombination"/>
    <property type="evidence" value="ECO:0007669"/>
    <property type="project" value="UniProtKB-KW"/>
</dbReference>
<dbReference type="PROSITE" id="PS00333">
    <property type="entry name" value="DNA_LIGASE_A2"/>
    <property type="match status" value="1"/>
</dbReference>
<evidence type="ECO:0000256" key="11">
    <source>
        <dbReference type="ARBA" id="ARBA00023242"/>
    </source>
</evidence>
<feature type="compositionally biased region" description="Acidic residues" evidence="16">
    <location>
        <begin position="164"/>
        <end position="175"/>
    </location>
</feature>
<evidence type="ECO:0000256" key="12">
    <source>
        <dbReference type="ARBA" id="ARBA00023306"/>
    </source>
</evidence>
<evidence type="ECO:0000256" key="9">
    <source>
        <dbReference type="ARBA" id="ARBA00023172"/>
    </source>
</evidence>
<sequence>MLVTVTVRVKAVFRVQSRLYRLQVPPHHHIHISFCAAMGRQQTLGKFFGKTGDPPVQTKVDDASGAKRKRAAKPASKEDKKAVDEQVTKQGESTRSPSPVKDVKEKVPMAKRRRVVESDDEDAPEPGPSTAKKSQPSAFNSVSTTVPNASTAPAKAKAKTPEPAAEDVPMDEDEAAASSSHEDDPDEGEEEVDADEDLEEEEGTASTNAEAALSRTQEVDIPGGWKVGDPVPYAALAKVFSLIEATTKRIEKTSLLTSFLLLVIRRRAKGDTQSLLQAVYLCINRLCPDYVGIELGIGESLLLKAIGESTGRSMATVKADLKKEGDLGLVAMNSKNSQKTLFKPKPLTLPVVFKNLKEIALSSGHSSQNKKVSIITKLLASCQGQEAKYIVRSLEGKLRIGNAERTVLVALAHAAVLAEQESSNKRLSKDKLAARLEEAASIVKQVYSELPNYDLVIPALLNAGIDKLREECKLTPGVPLKPMLAKPTKAIGEVLDKFEGKKFTCEYKYDGERAQVHKLEDGTIAVFSRNSEDMSKKYPDLMEQLPRCVKEGTKTFVFDAEAVAIDKDSAKLLPFQELSRRKRKDVKVEDIKVRVCLFAFDLLYLNGEPLLQKDLSERRELLQQHFQPVDLEFQFAKASDAHATDEIQTFLEESVKDGCEGLMVKMLEGELSHYEPSRRTVNWLKLKKDYLAGVGDSLDLVVVGGYYGKGKRTNVYGAFLLACYDSDSEEYQTICKIGTGFSDEALQAHYETLKPLEMQTPRGDIKVGGAKPDVWFEPKIVWEVLTADLSLSPIYTAAQGLAEERGISLRFPRFIKIRDDKNAEDATGPEQIAEMYQRQVTAQTKGKKGRGGDADDGFW</sequence>
<dbReference type="Gene3D" id="3.30.1490.70">
    <property type="match status" value="1"/>
</dbReference>
<dbReference type="SUPFAM" id="SSF50249">
    <property type="entry name" value="Nucleic acid-binding proteins"/>
    <property type="match status" value="1"/>
</dbReference>
<evidence type="ECO:0000256" key="16">
    <source>
        <dbReference type="SAM" id="MobiDB-lite"/>
    </source>
</evidence>
<keyword evidence="3 14" id="KW-0436">Ligase</keyword>
<dbReference type="PANTHER" id="PTHR45674:SF4">
    <property type="entry name" value="DNA LIGASE 1"/>
    <property type="match status" value="1"/>
</dbReference>
<evidence type="ECO:0000256" key="10">
    <source>
        <dbReference type="ARBA" id="ARBA00023204"/>
    </source>
</evidence>
<keyword evidence="9 14" id="KW-0233">DNA recombination</keyword>
<keyword evidence="12" id="KW-0131">Cell cycle</keyword>
<evidence type="ECO:0000256" key="8">
    <source>
        <dbReference type="ARBA" id="ARBA00022840"/>
    </source>
</evidence>
<dbReference type="InterPro" id="IPR012310">
    <property type="entry name" value="DNA_ligase_ATP-dep_cent"/>
</dbReference>
<dbReference type="GO" id="GO:0051301">
    <property type="term" value="P:cell division"/>
    <property type="evidence" value="ECO:0007669"/>
    <property type="project" value="UniProtKB-KW"/>
</dbReference>
<dbReference type="PROSITE" id="PS00697">
    <property type="entry name" value="DNA_LIGASE_A1"/>
    <property type="match status" value="1"/>
</dbReference>
<dbReference type="CDD" id="cd07969">
    <property type="entry name" value="OBF_DNA_ligase_I"/>
    <property type="match status" value="1"/>
</dbReference>
<evidence type="ECO:0000256" key="7">
    <source>
        <dbReference type="ARBA" id="ARBA00022763"/>
    </source>
</evidence>
<evidence type="ECO:0000256" key="1">
    <source>
        <dbReference type="ARBA" id="ARBA00004123"/>
    </source>
</evidence>
<dbReference type="InterPro" id="IPR012308">
    <property type="entry name" value="DNA_ligase_ATP-dep_N"/>
</dbReference>
<dbReference type="NCBIfam" id="TIGR00574">
    <property type="entry name" value="dnl1"/>
    <property type="match status" value="1"/>
</dbReference>
<comment type="subcellular location">
    <subcellularLocation>
        <location evidence="1">Nucleus</location>
    </subcellularLocation>
</comment>
<organism evidence="18 19">
    <name type="scientific">Lentinus brumalis</name>
    <dbReference type="NCBI Taxonomy" id="2498619"/>
    <lineage>
        <taxon>Eukaryota</taxon>
        <taxon>Fungi</taxon>
        <taxon>Dikarya</taxon>
        <taxon>Basidiomycota</taxon>
        <taxon>Agaricomycotina</taxon>
        <taxon>Agaricomycetes</taxon>
        <taxon>Polyporales</taxon>
        <taxon>Polyporaceae</taxon>
        <taxon>Lentinus</taxon>
    </lineage>
</organism>
<evidence type="ECO:0000313" key="18">
    <source>
        <dbReference type="EMBL" id="RDX55821.1"/>
    </source>
</evidence>
<keyword evidence="5" id="KW-0235">DNA replication</keyword>
<comment type="similarity">
    <text evidence="2 15">Belongs to the ATP-dependent DNA ligase family.</text>
</comment>
<dbReference type="GO" id="GO:0006281">
    <property type="term" value="P:DNA repair"/>
    <property type="evidence" value="ECO:0007669"/>
    <property type="project" value="UniProtKB-KW"/>
</dbReference>
<dbReference type="Gene3D" id="1.10.3260.10">
    <property type="entry name" value="DNA ligase, ATP-dependent, N-terminal domain"/>
    <property type="match status" value="1"/>
</dbReference>
<dbReference type="EMBL" id="KZ857381">
    <property type="protein sequence ID" value="RDX55821.1"/>
    <property type="molecule type" value="Genomic_DNA"/>
</dbReference>
<keyword evidence="6 14" id="KW-0547">Nucleotide-binding</keyword>
<dbReference type="InterPro" id="IPR016059">
    <property type="entry name" value="DNA_ligase_ATP-dep_CS"/>
</dbReference>
<feature type="compositionally biased region" description="Polar residues" evidence="16">
    <location>
        <begin position="88"/>
        <end position="97"/>
    </location>
</feature>
<name>A0A371DTH6_9APHY</name>
<feature type="region of interest" description="Disordered" evidence="16">
    <location>
        <begin position="840"/>
        <end position="859"/>
    </location>
</feature>
<comment type="catalytic activity">
    <reaction evidence="13 14">
        <text>ATP + (deoxyribonucleotide)n-3'-hydroxyl + 5'-phospho-(deoxyribonucleotide)m = (deoxyribonucleotide)n+m + AMP + diphosphate.</text>
        <dbReference type="EC" id="6.5.1.1"/>
    </reaction>
</comment>
<evidence type="ECO:0000256" key="13">
    <source>
        <dbReference type="ARBA" id="ARBA00034003"/>
    </source>
</evidence>
<keyword evidence="7 14" id="KW-0227">DNA damage</keyword>
<dbReference type="InterPro" id="IPR012340">
    <property type="entry name" value="NA-bd_OB-fold"/>
</dbReference>
<keyword evidence="19" id="KW-1185">Reference proteome</keyword>
<dbReference type="Gene3D" id="2.40.50.140">
    <property type="entry name" value="Nucleic acid-binding proteins"/>
    <property type="match status" value="1"/>
</dbReference>
<evidence type="ECO:0000256" key="5">
    <source>
        <dbReference type="ARBA" id="ARBA00022705"/>
    </source>
</evidence>
<dbReference type="CDD" id="cd07900">
    <property type="entry name" value="Adenylation_DNA_ligase_I_Euk"/>
    <property type="match status" value="1"/>
</dbReference>
<dbReference type="EC" id="6.5.1.1" evidence="14"/>
<keyword evidence="10 14" id="KW-0234">DNA repair</keyword>
<dbReference type="FunFam" id="2.40.50.140:FF:000062">
    <property type="entry name" value="DNA ligase"/>
    <property type="match status" value="1"/>
</dbReference>
<dbReference type="InterPro" id="IPR012309">
    <property type="entry name" value="DNA_ligase_ATP-dep_C"/>
</dbReference>
<dbReference type="GO" id="GO:0003910">
    <property type="term" value="F:DNA ligase (ATP) activity"/>
    <property type="evidence" value="ECO:0007669"/>
    <property type="project" value="UniProtKB-EC"/>
</dbReference>
<dbReference type="STRING" id="139420.A0A371DTH6"/>
<keyword evidence="8 14" id="KW-0067">ATP-binding</keyword>
<feature type="compositionally biased region" description="Basic and acidic residues" evidence="16">
    <location>
        <begin position="75"/>
        <end position="87"/>
    </location>
</feature>
<dbReference type="SUPFAM" id="SSF56091">
    <property type="entry name" value="DNA ligase/mRNA capping enzyme, catalytic domain"/>
    <property type="match status" value="1"/>
</dbReference>
<dbReference type="Proteomes" id="UP000256964">
    <property type="component" value="Unassembled WGS sequence"/>
</dbReference>
<gene>
    <name evidence="18" type="ORF">OH76DRAFT_1396165</name>
</gene>
<feature type="compositionally biased region" description="Polar residues" evidence="16">
    <location>
        <begin position="131"/>
        <end position="150"/>
    </location>
</feature>
<feature type="compositionally biased region" description="Acidic residues" evidence="16">
    <location>
        <begin position="183"/>
        <end position="203"/>
    </location>
</feature>
<evidence type="ECO:0000256" key="6">
    <source>
        <dbReference type="ARBA" id="ARBA00022741"/>
    </source>
</evidence>
<dbReference type="Pfam" id="PF01068">
    <property type="entry name" value="DNA_ligase_A_M"/>
    <property type="match status" value="1"/>
</dbReference>
<protein>
    <recommendedName>
        <fullName evidence="14">DNA ligase</fullName>
        <ecNumber evidence="14">6.5.1.1</ecNumber>
    </recommendedName>
</protein>
<dbReference type="InterPro" id="IPR000977">
    <property type="entry name" value="DNA_ligase_ATP-dep"/>
</dbReference>
<dbReference type="PROSITE" id="PS50160">
    <property type="entry name" value="DNA_LIGASE_A3"/>
    <property type="match status" value="1"/>
</dbReference>
<dbReference type="OrthoDB" id="206088at2759"/>
<feature type="domain" description="ATP-dependent DNA ligase family profile" evidence="17">
    <location>
        <begin position="588"/>
        <end position="725"/>
    </location>
</feature>
<dbReference type="InterPro" id="IPR036599">
    <property type="entry name" value="DNA_ligase_N_sf"/>
</dbReference>